<evidence type="ECO:0000256" key="1">
    <source>
        <dbReference type="SAM" id="MobiDB-lite"/>
    </source>
</evidence>
<evidence type="ECO:0000313" key="3">
    <source>
        <dbReference type="Proteomes" id="UP000054845"/>
    </source>
</evidence>
<feature type="region of interest" description="Disordered" evidence="1">
    <location>
        <begin position="282"/>
        <end position="403"/>
    </location>
</feature>
<feature type="region of interest" description="Disordered" evidence="1">
    <location>
        <begin position="138"/>
        <end position="214"/>
    </location>
</feature>
<feature type="compositionally biased region" description="Low complexity" evidence="1">
    <location>
        <begin position="282"/>
        <end position="291"/>
    </location>
</feature>
<feature type="compositionally biased region" description="Basic and acidic residues" evidence="1">
    <location>
        <begin position="359"/>
        <end position="371"/>
    </location>
</feature>
<accession>A0A0P1BIG5</accession>
<dbReference type="EMBL" id="CCYA01000264">
    <property type="protein sequence ID" value="CEH15476.1"/>
    <property type="molecule type" value="Genomic_DNA"/>
</dbReference>
<protein>
    <submittedName>
        <fullName evidence="2">Uncharacterized protein</fullName>
    </submittedName>
</protein>
<sequence length="403" mass="44468">MGRQCSVEGIYGYPSPPDSGRSGSRAASPDDHSKHPLGPEAKLSATFADVATQLNNEETVFNPPRRHTASPQIVLEDDDNPLDGPTELGGRRIKVAWNPNFRTFVFRGQRVTYPTPQMDDSDDEEIVPRLLFPEGCGKTTKRVRRSRSGDQRGEQCARASPPCCEEDTSASSSPREANAALSPPQEKYAPISPPSPEKYAPFSPPSATASTRAFSYEYEDGDIMVEQPLANAYDEPSANSEVSDGAVEWDETIGAECGQKAHCAERKSLKPRPNLFAAEIAAAAASRSTSAQHQGSGAAEPHARLHRMMEAWSDDDDEDESQPFPFGGLEDPKPESDRNTSFRMAKRKADWDSSDEEESRGVTRWAREDASRAPVTAKQQRSRPEEALAPQRKRLQQQTWKHR</sequence>
<feature type="compositionally biased region" description="Acidic residues" evidence="1">
    <location>
        <begin position="312"/>
        <end position="321"/>
    </location>
</feature>
<evidence type="ECO:0000313" key="2">
    <source>
        <dbReference type="EMBL" id="CEH15476.1"/>
    </source>
</evidence>
<dbReference type="AlphaFoldDB" id="A0A0P1BIG5"/>
<reference evidence="2 3" key="1">
    <citation type="submission" date="2014-09" db="EMBL/GenBank/DDBJ databases">
        <authorList>
            <person name="Magalhaes I.L.F."/>
            <person name="Oliveira U."/>
            <person name="Santos F.R."/>
            <person name="Vidigal T.H.D.A."/>
            <person name="Brescovit A.D."/>
            <person name="Santos A.J."/>
        </authorList>
    </citation>
    <scope>NUCLEOTIDE SEQUENCE [LARGE SCALE GENOMIC DNA]</scope>
</reference>
<dbReference type="Proteomes" id="UP000054845">
    <property type="component" value="Unassembled WGS sequence"/>
</dbReference>
<organism evidence="2 3">
    <name type="scientific">Ceraceosorus bombacis</name>
    <dbReference type="NCBI Taxonomy" id="401625"/>
    <lineage>
        <taxon>Eukaryota</taxon>
        <taxon>Fungi</taxon>
        <taxon>Dikarya</taxon>
        <taxon>Basidiomycota</taxon>
        <taxon>Ustilaginomycotina</taxon>
        <taxon>Exobasidiomycetes</taxon>
        <taxon>Ceraceosorales</taxon>
        <taxon>Ceraceosoraceae</taxon>
        <taxon>Ceraceosorus</taxon>
    </lineage>
</organism>
<feature type="region of interest" description="Disordered" evidence="1">
    <location>
        <begin position="1"/>
        <end position="42"/>
    </location>
</feature>
<keyword evidence="3" id="KW-1185">Reference proteome</keyword>
<feature type="compositionally biased region" description="Basic residues" evidence="1">
    <location>
        <begin position="391"/>
        <end position="403"/>
    </location>
</feature>
<name>A0A0P1BIG5_9BASI</name>
<feature type="compositionally biased region" description="Basic and acidic residues" evidence="1">
    <location>
        <begin position="330"/>
        <end position="340"/>
    </location>
</feature>
<proteinExistence type="predicted"/>
<feature type="region of interest" description="Disordered" evidence="1">
    <location>
        <begin position="56"/>
        <end position="89"/>
    </location>
</feature>
<dbReference type="OrthoDB" id="10312194at2759"/>